<feature type="region of interest" description="Disordered" evidence="1">
    <location>
        <begin position="1"/>
        <end position="52"/>
    </location>
</feature>
<feature type="compositionally biased region" description="Basic and acidic residues" evidence="1">
    <location>
        <begin position="24"/>
        <end position="46"/>
    </location>
</feature>
<sequence length="52" mass="6190">MDYVLPVENENPAQFKPLTDEEIQQVKRDRKLKESNKKPKVTESRKHLANLR</sequence>
<organism evidence="2 3">
    <name type="scientific">Rotaria magnacalcarata</name>
    <dbReference type="NCBI Taxonomy" id="392030"/>
    <lineage>
        <taxon>Eukaryota</taxon>
        <taxon>Metazoa</taxon>
        <taxon>Spiralia</taxon>
        <taxon>Gnathifera</taxon>
        <taxon>Rotifera</taxon>
        <taxon>Eurotatoria</taxon>
        <taxon>Bdelloidea</taxon>
        <taxon>Philodinida</taxon>
        <taxon>Philodinidae</taxon>
        <taxon>Rotaria</taxon>
    </lineage>
</organism>
<comment type="caution">
    <text evidence="2">The sequence shown here is derived from an EMBL/GenBank/DDBJ whole genome shotgun (WGS) entry which is preliminary data.</text>
</comment>
<feature type="non-terminal residue" evidence="2">
    <location>
        <position position="1"/>
    </location>
</feature>
<dbReference type="EMBL" id="CAJOBI010018131">
    <property type="protein sequence ID" value="CAF4198771.1"/>
    <property type="molecule type" value="Genomic_DNA"/>
</dbReference>
<evidence type="ECO:0000256" key="1">
    <source>
        <dbReference type="SAM" id="MobiDB-lite"/>
    </source>
</evidence>
<dbReference type="Proteomes" id="UP000676336">
    <property type="component" value="Unassembled WGS sequence"/>
</dbReference>
<evidence type="ECO:0000313" key="2">
    <source>
        <dbReference type="EMBL" id="CAF4198771.1"/>
    </source>
</evidence>
<dbReference type="AlphaFoldDB" id="A0A8S2S509"/>
<reference evidence="2" key="1">
    <citation type="submission" date="2021-02" db="EMBL/GenBank/DDBJ databases">
        <authorList>
            <person name="Nowell W R."/>
        </authorList>
    </citation>
    <scope>NUCLEOTIDE SEQUENCE</scope>
</reference>
<name>A0A8S2S509_9BILA</name>
<protein>
    <submittedName>
        <fullName evidence="2">Uncharacterized protein</fullName>
    </submittedName>
</protein>
<gene>
    <name evidence="2" type="ORF">SMN809_LOCUS21798</name>
</gene>
<evidence type="ECO:0000313" key="3">
    <source>
        <dbReference type="Proteomes" id="UP000676336"/>
    </source>
</evidence>
<proteinExistence type="predicted"/>
<accession>A0A8S2S509</accession>